<gene>
    <name evidence="2" type="ORF">GRI97_09255</name>
</gene>
<evidence type="ECO:0000313" key="2">
    <source>
        <dbReference type="EMBL" id="MXO99175.1"/>
    </source>
</evidence>
<keyword evidence="1" id="KW-0808">Transferase</keyword>
<dbReference type="InterPro" id="IPR033904">
    <property type="entry name" value="Trans_IPPS_HH"/>
</dbReference>
<dbReference type="Gene3D" id="1.10.600.10">
    <property type="entry name" value="Farnesyl Diphosphate Synthase"/>
    <property type="match status" value="1"/>
</dbReference>
<dbReference type="RefSeq" id="WP_161390922.1">
    <property type="nucleotide sequence ID" value="NZ_JBHSCP010000001.1"/>
</dbReference>
<dbReference type="InterPro" id="IPR002060">
    <property type="entry name" value="Squ/phyt_synthse"/>
</dbReference>
<dbReference type="CDD" id="cd00683">
    <property type="entry name" value="Trans_IPPS_HH"/>
    <property type="match status" value="1"/>
</dbReference>
<dbReference type="InterPro" id="IPR008949">
    <property type="entry name" value="Isoprenoid_synthase_dom_sf"/>
</dbReference>
<dbReference type="GO" id="GO:0004311">
    <property type="term" value="F:geranylgeranyl diphosphate synthase activity"/>
    <property type="evidence" value="ECO:0007669"/>
    <property type="project" value="InterPro"/>
</dbReference>
<organism evidence="2 3">
    <name type="scientific">Croceibacterium xixiisoli</name>
    <dbReference type="NCBI Taxonomy" id="1476466"/>
    <lineage>
        <taxon>Bacteria</taxon>
        <taxon>Pseudomonadati</taxon>
        <taxon>Pseudomonadota</taxon>
        <taxon>Alphaproteobacteria</taxon>
        <taxon>Sphingomonadales</taxon>
        <taxon>Erythrobacteraceae</taxon>
        <taxon>Croceibacterium</taxon>
    </lineage>
</organism>
<dbReference type="InterPro" id="IPR044843">
    <property type="entry name" value="Trans_IPPS_bact-type"/>
</dbReference>
<dbReference type="GO" id="GO:0016117">
    <property type="term" value="P:carotenoid biosynthetic process"/>
    <property type="evidence" value="ECO:0007669"/>
    <property type="project" value="UniProtKB-ARBA"/>
</dbReference>
<comment type="caution">
    <text evidence="2">The sequence shown here is derived from an EMBL/GenBank/DDBJ whole genome shotgun (WGS) entry which is preliminary data.</text>
</comment>
<dbReference type="SFLD" id="SFLDG01212">
    <property type="entry name" value="Phytoene_synthase_like"/>
    <property type="match status" value="1"/>
</dbReference>
<dbReference type="InterPro" id="IPR019845">
    <property type="entry name" value="Squalene/phytoene_synthase_CS"/>
</dbReference>
<dbReference type="SUPFAM" id="SSF48576">
    <property type="entry name" value="Terpenoid synthases"/>
    <property type="match status" value="1"/>
</dbReference>
<name>A0A6I4TSQ0_9SPHN</name>
<dbReference type="Proteomes" id="UP000469430">
    <property type="component" value="Unassembled WGS sequence"/>
</dbReference>
<reference evidence="2 3" key="1">
    <citation type="submission" date="2019-12" db="EMBL/GenBank/DDBJ databases">
        <title>Genomic-based taxomic classification of the family Erythrobacteraceae.</title>
        <authorList>
            <person name="Xu L."/>
        </authorList>
    </citation>
    <scope>NUCLEOTIDE SEQUENCE [LARGE SCALE GENOMIC DNA]</scope>
    <source>
        <strain evidence="2 3">S36</strain>
    </source>
</reference>
<dbReference type="Pfam" id="PF00494">
    <property type="entry name" value="SQS_PSY"/>
    <property type="match status" value="1"/>
</dbReference>
<dbReference type="PROSITE" id="PS01045">
    <property type="entry name" value="SQUALEN_PHYTOEN_SYN_2"/>
    <property type="match status" value="1"/>
</dbReference>
<dbReference type="OrthoDB" id="9807580at2"/>
<dbReference type="PROSITE" id="PS01044">
    <property type="entry name" value="SQUALEN_PHYTOEN_SYN_1"/>
    <property type="match status" value="1"/>
</dbReference>
<protein>
    <submittedName>
        <fullName evidence="2">Phytoene/squalene synthase family protein</fullName>
    </submittedName>
</protein>
<dbReference type="SFLD" id="SFLDS00005">
    <property type="entry name" value="Isoprenoid_Synthase_Type_I"/>
    <property type="match status" value="1"/>
</dbReference>
<evidence type="ECO:0000313" key="3">
    <source>
        <dbReference type="Proteomes" id="UP000469430"/>
    </source>
</evidence>
<keyword evidence="3" id="KW-1185">Reference proteome</keyword>
<dbReference type="EMBL" id="WTYJ01000002">
    <property type="protein sequence ID" value="MXO99175.1"/>
    <property type="molecule type" value="Genomic_DNA"/>
</dbReference>
<sequence>MTQSRAELVAWAKDTIAHGSRSFSMASLLLPRRERENAWLLYAWCRTCDDVTDDQLLGMTRPDGAMIDAGDIDALTRRALDGDLPVPPAYAALRLVQRDAGIPRSAIESHLAGFALDRAGWHPQSFADLERYCFHVAGAVGLMMAVIMGVDPDDRDTLGRASDLGLAFQLNNIARDLVEDAEAGRCYVPQEWLERAGVTMADLADPANRPILAGFARRMQGRALIYDQSARVGAARLSPRCRMAILAAANIYGGIGTAVVARGPAAWEKRVRTSTGDKLGAIARAATQSLGTPPDISRAGLFDPFAV</sequence>
<accession>A0A6I4TSQ0</accession>
<dbReference type="SFLD" id="SFLDG01018">
    <property type="entry name" value="Squalene/Phytoene_Synthase_Lik"/>
    <property type="match status" value="1"/>
</dbReference>
<dbReference type="GO" id="GO:0051996">
    <property type="term" value="F:squalene synthase [NAD(P)H] activity"/>
    <property type="evidence" value="ECO:0007669"/>
    <property type="project" value="InterPro"/>
</dbReference>
<dbReference type="PANTHER" id="PTHR31480">
    <property type="entry name" value="BIFUNCTIONAL LYCOPENE CYCLASE/PHYTOENE SYNTHASE"/>
    <property type="match status" value="1"/>
</dbReference>
<dbReference type="AlphaFoldDB" id="A0A6I4TSQ0"/>
<proteinExistence type="predicted"/>
<evidence type="ECO:0000256" key="1">
    <source>
        <dbReference type="ARBA" id="ARBA00022679"/>
    </source>
</evidence>